<dbReference type="InterPro" id="IPR000073">
    <property type="entry name" value="AB_hydrolase_1"/>
</dbReference>
<name>A0ABP6C3Z0_9ACTN</name>
<evidence type="ECO:0000313" key="3">
    <source>
        <dbReference type="EMBL" id="GAA2596081.1"/>
    </source>
</evidence>
<dbReference type="InterPro" id="IPR052897">
    <property type="entry name" value="Sec-Metab_Biosynth_Hydrolase"/>
</dbReference>
<dbReference type="GO" id="GO:0016787">
    <property type="term" value="F:hydrolase activity"/>
    <property type="evidence" value="ECO:0007669"/>
    <property type="project" value="UniProtKB-KW"/>
</dbReference>
<sequence length="290" mass="31034">MATFLLVHGAWHSGRCWERVIPLLERAGHRVLAPSLTGYGDKAHLLGPEVGLDTHVADIAGLIGDEDLADVVLVGHSYAGLVISSVANQVPERIAHLVYLDAMVPEDGETAADVQPATRNLIDLAEKSDSGWRIPPLPEQPYPFGLFGVTDPEDVAWLRSMLSDQPVGCLQQPVRLDNPAVHAISRTHIHCVGAKPAGIPRRPVPPVQPNGSPAQVWELPTGHDCMITMPSELTGLLLKLDPSRHWHRLAPPPPRRCGARPAAPRRRSGSSAVAAHAGSLPFSRPGSGAP</sequence>
<dbReference type="Gene3D" id="3.40.50.1820">
    <property type="entry name" value="alpha/beta hydrolase"/>
    <property type="match status" value="1"/>
</dbReference>
<dbReference type="SUPFAM" id="SSF53474">
    <property type="entry name" value="alpha/beta-Hydrolases"/>
    <property type="match status" value="1"/>
</dbReference>
<accession>A0ABP6C3Z0</accession>
<keyword evidence="4" id="KW-1185">Reference proteome</keyword>
<comment type="caution">
    <text evidence="3">The sequence shown here is derived from an EMBL/GenBank/DDBJ whole genome shotgun (WGS) entry which is preliminary data.</text>
</comment>
<dbReference type="PANTHER" id="PTHR37017">
    <property type="entry name" value="AB HYDROLASE-1 DOMAIN-CONTAINING PROTEIN-RELATED"/>
    <property type="match status" value="1"/>
</dbReference>
<dbReference type="PRINTS" id="PR00412">
    <property type="entry name" value="EPOXHYDRLASE"/>
</dbReference>
<dbReference type="Proteomes" id="UP001501447">
    <property type="component" value="Unassembled WGS sequence"/>
</dbReference>
<feature type="compositionally biased region" description="Low complexity" evidence="1">
    <location>
        <begin position="269"/>
        <end position="279"/>
    </location>
</feature>
<proteinExistence type="predicted"/>
<reference evidence="4" key="1">
    <citation type="journal article" date="2019" name="Int. J. Syst. Evol. Microbiol.">
        <title>The Global Catalogue of Microorganisms (GCM) 10K type strain sequencing project: providing services to taxonomists for standard genome sequencing and annotation.</title>
        <authorList>
            <consortium name="The Broad Institute Genomics Platform"/>
            <consortium name="The Broad Institute Genome Sequencing Center for Infectious Disease"/>
            <person name="Wu L."/>
            <person name="Ma J."/>
        </authorList>
    </citation>
    <scope>NUCLEOTIDE SEQUENCE [LARGE SCALE GENOMIC DNA]</scope>
    <source>
        <strain evidence="4">JCM 16373</strain>
    </source>
</reference>
<dbReference type="PRINTS" id="PR00111">
    <property type="entry name" value="ABHYDROLASE"/>
</dbReference>
<protein>
    <submittedName>
        <fullName evidence="3">Alpha/beta fold hydrolase</fullName>
    </submittedName>
</protein>
<gene>
    <name evidence="3" type="ORF">GCM10009863_06720</name>
</gene>
<dbReference type="InterPro" id="IPR000639">
    <property type="entry name" value="Epox_hydrolase-like"/>
</dbReference>
<dbReference type="EMBL" id="BAAARJ010000002">
    <property type="protein sequence ID" value="GAA2596081.1"/>
    <property type="molecule type" value="Genomic_DNA"/>
</dbReference>
<dbReference type="PANTHER" id="PTHR37017:SF11">
    <property type="entry name" value="ESTERASE_LIPASE_THIOESTERASE DOMAIN-CONTAINING PROTEIN"/>
    <property type="match status" value="1"/>
</dbReference>
<organism evidence="3 4">
    <name type="scientific">Streptomyces axinellae</name>
    <dbReference type="NCBI Taxonomy" id="552788"/>
    <lineage>
        <taxon>Bacteria</taxon>
        <taxon>Bacillati</taxon>
        <taxon>Actinomycetota</taxon>
        <taxon>Actinomycetes</taxon>
        <taxon>Kitasatosporales</taxon>
        <taxon>Streptomycetaceae</taxon>
        <taxon>Streptomyces</taxon>
    </lineage>
</organism>
<evidence type="ECO:0000259" key="2">
    <source>
        <dbReference type="Pfam" id="PF12697"/>
    </source>
</evidence>
<dbReference type="Pfam" id="PF12697">
    <property type="entry name" value="Abhydrolase_6"/>
    <property type="match status" value="1"/>
</dbReference>
<evidence type="ECO:0000256" key="1">
    <source>
        <dbReference type="SAM" id="MobiDB-lite"/>
    </source>
</evidence>
<keyword evidence="3" id="KW-0378">Hydrolase</keyword>
<feature type="region of interest" description="Disordered" evidence="1">
    <location>
        <begin position="247"/>
        <end position="290"/>
    </location>
</feature>
<evidence type="ECO:0000313" key="4">
    <source>
        <dbReference type="Proteomes" id="UP001501447"/>
    </source>
</evidence>
<dbReference type="InterPro" id="IPR029058">
    <property type="entry name" value="AB_hydrolase_fold"/>
</dbReference>
<feature type="domain" description="AB hydrolase-1" evidence="2">
    <location>
        <begin position="4"/>
        <end position="232"/>
    </location>
</feature>